<name>A0A5N6E7H2_9EURO</name>
<dbReference type="EMBL" id="ML733878">
    <property type="protein sequence ID" value="KAB8212794.1"/>
    <property type="molecule type" value="Genomic_DNA"/>
</dbReference>
<accession>A0A5N6E7H2</accession>
<dbReference type="Pfam" id="PF20717">
    <property type="entry name" value="DUF6829"/>
    <property type="match status" value="1"/>
</dbReference>
<sequence length="441" mass="48798">MADYNFPLQPLQPLLGWIALVLTRDEGSCGLRPFPDEKAVRLLYEQFKPEINRLKRAGEHPEKGNNPPRGGLTAECLTPSSFLFKEEFCEVNRTVVGFLALKWLSENNYRIFTRNQSENKLSQGTFERLRNMVRDFLKGADDILALIVLHVLSDMGKDPELKNEMKDCDLGNANHDHILHQAVDSGRFSEPLQLSQAAGDVISGIKLGAVLNIPQLLQGESLPKCLRGIVQWPERAFKLKYLESILDVSGASGHVDAWGALCMTQPVCQLLLDTFPLLKAVVDGTSSAIAAYNGVLLHRAEILAAAGFRRLSVTNPDDQALVRLCALGRVTDQKSAELFEQAFNGLADGIKAQLVSDLNVQGGGDKVAVILYYMPAMFAQAQRLTCSQPDGKRVQMLQNLMHAMAEEYAANTSSSGRIIEKDMSYLKGRVEQWVQEADNID</sequence>
<evidence type="ECO:0000313" key="2">
    <source>
        <dbReference type="Proteomes" id="UP000326799"/>
    </source>
</evidence>
<protein>
    <submittedName>
        <fullName evidence="1">Uncharacterized protein</fullName>
    </submittedName>
</protein>
<keyword evidence="2" id="KW-1185">Reference proteome</keyword>
<evidence type="ECO:0000313" key="1">
    <source>
        <dbReference type="EMBL" id="KAB8212794.1"/>
    </source>
</evidence>
<proteinExistence type="predicted"/>
<gene>
    <name evidence="1" type="ORF">BDV33DRAFT_210853</name>
</gene>
<organism evidence="1 2">
    <name type="scientific">Aspergillus novoparasiticus</name>
    <dbReference type="NCBI Taxonomy" id="986946"/>
    <lineage>
        <taxon>Eukaryota</taxon>
        <taxon>Fungi</taxon>
        <taxon>Dikarya</taxon>
        <taxon>Ascomycota</taxon>
        <taxon>Pezizomycotina</taxon>
        <taxon>Eurotiomycetes</taxon>
        <taxon>Eurotiomycetidae</taxon>
        <taxon>Eurotiales</taxon>
        <taxon>Aspergillaceae</taxon>
        <taxon>Aspergillus</taxon>
        <taxon>Aspergillus subgen. Circumdati</taxon>
    </lineage>
</organism>
<dbReference type="AlphaFoldDB" id="A0A5N6E7H2"/>
<dbReference type="Proteomes" id="UP000326799">
    <property type="component" value="Unassembled WGS sequence"/>
</dbReference>
<reference evidence="1 2" key="1">
    <citation type="submission" date="2019-04" db="EMBL/GenBank/DDBJ databases">
        <title>Fungal friends and foes A comparative genomics study of 23 Aspergillus species from section Flavi.</title>
        <authorList>
            <consortium name="DOE Joint Genome Institute"/>
            <person name="Kjaerbolling I."/>
            <person name="Vesth T.C."/>
            <person name="Frisvad J.C."/>
            <person name="Nybo J.L."/>
            <person name="Theobald S."/>
            <person name="Kildgaard S."/>
            <person name="Petersen T.I."/>
            <person name="Kuo A."/>
            <person name="Sato A."/>
            <person name="Lyhne E.K."/>
            <person name="Kogle M.E."/>
            <person name="Wiebenga A."/>
            <person name="Kun R.S."/>
            <person name="Lubbers R.J."/>
            <person name="Makela M.R."/>
            <person name="Barry K."/>
            <person name="Chovatia M."/>
            <person name="Clum A."/>
            <person name="Daum C."/>
            <person name="Haridas S."/>
            <person name="He G."/>
            <person name="LaButti K."/>
            <person name="Lipzen A."/>
            <person name="Mondo S."/>
            <person name="Pangilinan J."/>
            <person name="Riley R."/>
            <person name="Salamov A."/>
            <person name="Simmons B.A."/>
            <person name="Magnuson J.K."/>
            <person name="Henrissat B."/>
            <person name="Mortensen U.H."/>
            <person name="Larsen T.O."/>
            <person name="De vries R.P."/>
            <person name="Grigoriev I.V."/>
            <person name="Machida M."/>
            <person name="Baker S.E."/>
            <person name="Andersen M.R."/>
        </authorList>
    </citation>
    <scope>NUCLEOTIDE SEQUENCE [LARGE SCALE GENOMIC DNA]</scope>
    <source>
        <strain evidence="1 2">CBS 126849</strain>
    </source>
</reference>
<dbReference type="InterPro" id="IPR049232">
    <property type="entry name" value="DUF6829"/>
</dbReference>